<dbReference type="PANTHER" id="PTHR34860:SF6">
    <property type="entry name" value="REPRESSOR-LIKE PROTEIN SSO7C3"/>
    <property type="match status" value="1"/>
</dbReference>
<feature type="domain" description="SpoVT-AbrB" evidence="1">
    <location>
        <begin position="4"/>
        <end position="49"/>
    </location>
</feature>
<name>A0A3B1DER7_9ZZZZ</name>
<reference evidence="2" key="1">
    <citation type="submission" date="2018-06" db="EMBL/GenBank/DDBJ databases">
        <authorList>
            <person name="Zhirakovskaya E."/>
        </authorList>
    </citation>
    <scope>NUCLEOTIDE SEQUENCE</scope>
</reference>
<dbReference type="PANTHER" id="PTHR34860">
    <property type="entry name" value="REPRESSOR-LIKE PROTEIN SSO7C3"/>
    <property type="match status" value="1"/>
</dbReference>
<gene>
    <name evidence="2" type="ORF">MNBD_UNCLBAC01-615</name>
</gene>
<dbReference type="EMBL" id="UOGJ01000045">
    <property type="protein sequence ID" value="VAX35333.1"/>
    <property type="molecule type" value="Genomic_DNA"/>
</dbReference>
<sequence>MKIGSITKANEKGQVVIPKEIRDTLGIDSGVSLNLLIRGKGIYIYPVVDVIGAADEENAYLKILEQTRGTWKEEDSSLRKKKRAVELKASKDRKHAW</sequence>
<dbReference type="Gene3D" id="2.10.260.10">
    <property type="match status" value="1"/>
</dbReference>
<evidence type="ECO:0000313" key="2">
    <source>
        <dbReference type="EMBL" id="VAX35333.1"/>
    </source>
</evidence>
<dbReference type="SMART" id="SM00966">
    <property type="entry name" value="SpoVT_AbrB"/>
    <property type="match status" value="1"/>
</dbReference>
<dbReference type="NCBIfam" id="TIGR01439">
    <property type="entry name" value="lp_hng_hel_AbrB"/>
    <property type="match status" value="1"/>
</dbReference>
<dbReference type="InterPro" id="IPR007159">
    <property type="entry name" value="SpoVT-AbrB_dom"/>
</dbReference>
<organism evidence="2">
    <name type="scientific">hydrothermal vent metagenome</name>
    <dbReference type="NCBI Taxonomy" id="652676"/>
    <lineage>
        <taxon>unclassified sequences</taxon>
        <taxon>metagenomes</taxon>
        <taxon>ecological metagenomes</taxon>
    </lineage>
</organism>
<evidence type="ECO:0000259" key="1">
    <source>
        <dbReference type="PROSITE" id="PS51740"/>
    </source>
</evidence>
<dbReference type="GO" id="GO:0003677">
    <property type="term" value="F:DNA binding"/>
    <property type="evidence" value="ECO:0007669"/>
    <property type="project" value="InterPro"/>
</dbReference>
<protein>
    <recommendedName>
        <fullName evidence="1">SpoVT-AbrB domain-containing protein</fullName>
    </recommendedName>
</protein>
<dbReference type="SUPFAM" id="SSF89447">
    <property type="entry name" value="AbrB/MazE/MraZ-like"/>
    <property type="match status" value="1"/>
</dbReference>
<accession>A0A3B1DER7</accession>
<dbReference type="InterPro" id="IPR037914">
    <property type="entry name" value="SpoVT-AbrB_sf"/>
</dbReference>
<dbReference type="Pfam" id="PF04014">
    <property type="entry name" value="MazE_antitoxin"/>
    <property type="match status" value="1"/>
</dbReference>
<proteinExistence type="predicted"/>
<dbReference type="PROSITE" id="PS51740">
    <property type="entry name" value="SPOVT_ABRB"/>
    <property type="match status" value="1"/>
</dbReference>
<dbReference type="AlphaFoldDB" id="A0A3B1DER7"/>
<dbReference type="InterPro" id="IPR052975">
    <property type="entry name" value="Repressor-like_regulatory"/>
</dbReference>